<gene>
    <name evidence="1" type="ORF">COY37_04505</name>
</gene>
<evidence type="ECO:0000313" key="2">
    <source>
        <dbReference type="Proteomes" id="UP000230956"/>
    </source>
</evidence>
<reference evidence="2" key="1">
    <citation type="submission" date="2017-09" db="EMBL/GenBank/DDBJ databases">
        <title>Depth-based differentiation of microbial function through sediment-hosted aquifers and enrichment of novel symbionts in the deep terrestrial subsurface.</title>
        <authorList>
            <person name="Probst A.J."/>
            <person name="Ladd B."/>
            <person name="Jarett J.K."/>
            <person name="Geller-Mcgrath D.E."/>
            <person name="Sieber C.M.K."/>
            <person name="Emerson J.B."/>
            <person name="Anantharaman K."/>
            <person name="Thomas B.C."/>
            <person name="Malmstrom R."/>
            <person name="Stieglmeier M."/>
            <person name="Klingl A."/>
            <person name="Woyke T."/>
            <person name="Ryan C.M."/>
            <person name="Banfield J.F."/>
        </authorList>
    </citation>
    <scope>NUCLEOTIDE SEQUENCE [LARGE SCALE GENOMIC DNA]</scope>
</reference>
<organism evidence="1 2">
    <name type="scientific">Candidatus Aquicultor secundus</name>
    <dbReference type="NCBI Taxonomy" id="1973895"/>
    <lineage>
        <taxon>Bacteria</taxon>
        <taxon>Bacillati</taxon>
        <taxon>Actinomycetota</taxon>
        <taxon>Candidatus Aquicultoria</taxon>
        <taxon>Candidatus Aquicultorales</taxon>
        <taxon>Candidatus Aquicultoraceae</taxon>
        <taxon>Candidatus Aquicultor</taxon>
    </lineage>
</organism>
<protein>
    <submittedName>
        <fullName evidence="1">Uncharacterized protein</fullName>
    </submittedName>
</protein>
<dbReference type="Proteomes" id="UP000230956">
    <property type="component" value="Unassembled WGS sequence"/>
</dbReference>
<sequence length="152" mass="16909">MPLPIAEILAGVEVEIEELAGRAGMLIIECAMASEVDRKAGRRYAHIPNRENTRWGAQKGSIVYAGRKVEIERPRVRNTSGQEVPLATYQAFSQGEKMKQAVYDKLILGVSSRNYEYPSVITKQYNGFSLPSWYILPQCPQSTWACSPGSVS</sequence>
<dbReference type="AlphaFoldDB" id="A0A2M7T9F8"/>
<proteinExistence type="predicted"/>
<name>A0A2M7T9F8_9ACTN</name>
<dbReference type="EMBL" id="PFNG01000106">
    <property type="protein sequence ID" value="PIZ39882.1"/>
    <property type="molecule type" value="Genomic_DNA"/>
</dbReference>
<accession>A0A2M7T9F8</accession>
<evidence type="ECO:0000313" key="1">
    <source>
        <dbReference type="EMBL" id="PIZ39882.1"/>
    </source>
</evidence>
<comment type="caution">
    <text evidence="1">The sequence shown here is derived from an EMBL/GenBank/DDBJ whole genome shotgun (WGS) entry which is preliminary data.</text>
</comment>